<keyword evidence="2" id="KW-1185">Reference proteome</keyword>
<organism evidence="1 2">
    <name type="scientific">Clostridium yunnanense</name>
    <dbReference type="NCBI Taxonomy" id="2800325"/>
    <lineage>
        <taxon>Bacteria</taxon>
        <taxon>Bacillati</taxon>
        <taxon>Bacillota</taxon>
        <taxon>Clostridia</taxon>
        <taxon>Eubacteriales</taxon>
        <taxon>Clostridiaceae</taxon>
        <taxon>Clostridium</taxon>
    </lineage>
</organism>
<reference evidence="2" key="1">
    <citation type="submission" date="2021-01" db="EMBL/GenBank/DDBJ databases">
        <title>Genome public.</title>
        <authorList>
            <person name="Liu C."/>
            <person name="Sun Q."/>
        </authorList>
    </citation>
    <scope>NUCLEOTIDE SEQUENCE [LARGE SCALE GENOMIC DNA]</scope>
    <source>
        <strain evidence="2">YIM B02505</strain>
    </source>
</reference>
<dbReference type="EMBL" id="JAENHN010000037">
    <property type="protein sequence ID" value="MBK1811532.1"/>
    <property type="molecule type" value="Genomic_DNA"/>
</dbReference>
<dbReference type="RefSeq" id="WP_200269809.1">
    <property type="nucleotide sequence ID" value="NZ_JAENHN010000037.1"/>
</dbReference>
<evidence type="ECO:0000313" key="1">
    <source>
        <dbReference type="EMBL" id="MBK1811532.1"/>
    </source>
</evidence>
<evidence type="ECO:0000313" key="2">
    <source>
        <dbReference type="Proteomes" id="UP000596739"/>
    </source>
</evidence>
<protein>
    <submittedName>
        <fullName evidence="1">Uncharacterized protein</fullName>
    </submittedName>
</protein>
<proteinExistence type="predicted"/>
<name>A0ABS1EQ95_9CLOT</name>
<gene>
    <name evidence="1" type="ORF">JHL18_12960</name>
</gene>
<dbReference type="Proteomes" id="UP000596739">
    <property type="component" value="Unassembled WGS sequence"/>
</dbReference>
<comment type="caution">
    <text evidence="1">The sequence shown here is derived from an EMBL/GenBank/DDBJ whole genome shotgun (WGS) entry which is preliminary data.</text>
</comment>
<sequence length="229" mass="27247">MEFILQDTDIFDEIIDDKFRRIVSKNIDNFIKNKVYVFVVSFHMNLLGDVRFKSFDVINNKINKRLNNSTTNQVLRHQLERMKHVLAENNIDIYFSTIQGDSLEKENMIKIELYEDTTTPSGAVRRKKEKQIKVTYVMPNLPYIKNYVIDFRAERISKKFYDFMEVIKDKRIMSEILQIEHTEDDNKLLVAFADQYGVLWFSTKEIEKELSEQIKERTLAAMVSVNRKL</sequence>
<accession>A0ABS1EQ95</accession>